<proteinExistence type="predicted"/>
<dbReference type="InterPro" id="IPR050913">
    <property type="entry name" value="AP2/ERF_ERF"/>
</dbReference>
<evidence type="ECO:0000256" key="7">
    <source>
        <dbReference type="SAM" id="MobiDB-lite"/>
    </source>
</evidence>
<evidence type="ECO:0000256" key="2">
    <source>
        <dbReference type="ARBA" id="ARBA00022821"/>
    </source>
</evidence>
<protein>
    <submittedName>
        <fullName evidence="10">Uncharacterized protein LOC104215928</fullName>
    </submittedName>
</protein>
<evidence type="ECO:0000256" key="1">
    <source>
        <dbReference type="ARBA" id="ARBA00004123"/>
    </source>
</evidence>
<evidence type="ECO:0000313" key="10">
    <source>
        <dbReference type="RefSeq" id="XP_009764167.1"/>
    </source>
</evidence>
<keyword evidence="6" id="KW-0539">Nucleus</keyword>
<dbReference type="InterPro" id="IPR036955">
    <property type="entry name" value="AP2/ERF_dom_sf"/>
</dbReference>
<name>A0A1U7V7Q3_NICSY</name>
<keyword evidence="5" id="KW-0804">Transcription</keyword>
<dbReference type="SMART" id="SM00380">
    <property type="entry name" value="AP2"/>
    <property type="match status" value="2"/>
</dbReference>
<dbReference type="RefSeq" id="XP_009764167.1">
    <property type="nucleotide sequence ID" value="XM_009765865.1"/>
</dbReference>
<dbReference type="Gene3D" id="3.30.730.10">
    <property type="entry name" value="AP2/ERF domain"/>
    <property type="match status" value="2"/>
</dbReference>
<feature type="region of interest" description="Disordered" evidence="7">
    <location>
        <begin position="192"/>
        <end position="228"/>
    </location>
</feature>
<accession>A0A1U7V7Q3</accession>
<reference evidence="9" key="1">
    <citation type="journal article" date="2013" name="Genome Biol.">
        <title>Reference genomes and transcriptomes of Nicotiana sylvestris and Nicotiana tomentosiformis.</title>
        <authorList>
            <person name="Sierro N."/>
            <person name="Battey J.N."/>
            <person name="Ouadi S."/>
            <person name="Bovet L."/>
            <person name="Goepfert S."/>
            <person name="Bakaher N."/>
            <person name="Peitsch M.C."/>
            <person name="Ivanov N.V."/>
        </authorList>
    </citation>
    <scope>NUCLEOTIDE SEQUENCE [LARGE SCALE GENOMIC DNA]</scope>
</reference>
<dbReference type="PANTHER" id="PTHR31194">
    <property type="entry name" value="SHN SHINE , DNA BINDING / TRANSCRIPTION FACTOR"/>
    <property type="match status" value="1"/>
</dbReference>
<dbReference type="AlphaFoldDB" id="A0A1U7V7Q3"/>
<dbReference type="GO" id="GO:0003700">
    <property type="term" value="F:DNA-binding transcription factor activity"/>
    <property type="evidence" value="ECO:0007669"/>
    <property type="project" value="InterPro"/>
</dbReference>
<dbReference type="PRINTS" id="PR00367">
    <property type="entry name" value="ETHRSPELEMNT"/>
</dbReference>
<dbReference type="Proteomes" id="UP000189701">
    <property type="component" value="Unplaced"/>
</dbReference>
<dbReference type="PROSITE" id="PS51032">
    <property type="entry name" value="AP2_ERF"/>
    <property type="match status" value="2"/>
</dbReference>
<dbReference type="PANTHER" id="PTHR31194:SF62">
    <property type="entry name" value="ETHYLENE-RESPONSIVE TRANSCRIPTION FACTOR ERF118"/>
    <property type="match status" value="1"/>
</dbReference>
<keyword evidence="2" id="KW-0611">Plant defense</keyword>
<dbReference type="SUPFAM" id="SSF54171">
    <property type="entry name" value="DNA-binding domain"/>
    <property type="match status" value="2"/>
</dbReference>
<evidence type="ECO:0000256" key="3">
    <source>
        <dbReference type="ARBA" id="ARBA00023015"/>
    </source>
</evidence>
<dbReference type="GO" id="GO:0006952">
    <property type="term" value="P:defense response"/>
    <property type="evidence" value="ECO:0007669"/>
    <property type="project" value="UniProtKB-KW"/>
</dbReference>
<dbReference type="STRING" id="4096.A0A1U7V7Q3"/>
<dbReference type="eggNOG" id="ENOG502S2BD">
    <property type="taxonomic scope" value="Eukaryota"/>
</dbReference>
<evidence type="ECO:0000256" key="5">
    <source>
        <dbReference type="ARBA" id="ARBA00023163"/>
    </source>
</evidence>
<dbReference type="InterPro" id="IPR001471">
    <property type="entry name" value="AP2/ERF_dom"/>
</dbReference>
<evidence type="ECO:0000256" key="4">
    <source>
        <dbReference type="ARBA" id="ARBA00023125"/>
    </source>
</evidence>
<keyword evidence="4" id="KW-0238">DNA-binding</keyword>
<feature type="compositionally biased region" description="Basic and acidic residues" evidence="7">
    <location>
        <begin position="192"/>
        <end position="201"/>
    </location>
</feature>
<evidence type="ECO:0000313" key="9">
    <source>
        <dbReference type="Proteomes" id="UP000189701"/>
    </source>
</evidence>
<feature type="compositionally biased region" description="Polar residues" evidence="7">
    <location>
        <begin position="202"/>
        <end position="221"/>
    </location>
</feature>
<evidence type="ECO:0000259" key="8">
    <source>
        <dbReference type="PROSITE" id="PS51032"/>
    </source>
</evidence>
<sequence length="285" mass="32854">MKSQKRTQKKSLFPGVRSRKNGKFCAEIKNPFNKKIIWLGTFITAEEAYEVYKSKRLEFEEKLKAKNAKKAIPAKSEELLMGQWIQISDDKEVYFSLELGVPIVDNYGFLLGEFSELDDLRFYKVKTTTFSSKLPSGVRKRKWGKYYAEIRNPFNKKRIWLGTFITAEEAIQVYQSKKLEFEEKMEEAKNAKMATFEKSEIETQTSDSSNGAEEKSNNSSVGEEQEIGQENDEELFMGQWIQISDNKEVYISVKLGVPVIDNYGFLLGELGELDDLSISVCDREK</sequence>
<dbReference type="CDD" id="cd00018">
    <property type="entry name" value="AP2"/>
    <property type="match status" value="2"/>
</dbReference>
<organism evidence="9 10">
    <name type="scientific">Nicotiana sylvestris</name>
    <name type="common">Wood tobacco</name>
    <name type="synonym">South American tobacco</name>
    <dbReference type="NCBI Taxonomy" id="4096"/>
    <lineage>
        <taxon>Eukaryota</taxon>
        <taxon>Viridiplantae</taxon>
        <taxon>Streptophyta</taxon>
        <taxon>Embryophyta</taxon>
        <taxon>Tracheophyta</taxon>
        <taxon>Spermatophyta</taxon>
        <taxon>Magnoliopsida</taxon>
        <taxon>eudicotyledons</taxon>
        <taxon>Gunneridae</taxon>
        <taxon>Pentapetalae</taxon>
        <taxon>asterids</taxon>
        <taxon>lamiids</taxon>
        <taxon>Solanales</taxon>
        <taxon>Solanaceae</taxon>
        <taxon>Nicotianoideae</taxon>
        <taxon>Nicotianeae</taxon>
        <taxon>Nicotiana</taxon>
    </lineage>
</organism>
<dbReference type="GO" id="GO:0005634">
    <property type="term" value="C:nucleus"/>
    <property type="evidence" value="ECO:0007669"/>
    <property type="project" value="UniProtKB-SubCell"/>
</dbReference>
<gene>
    <name evidence="10" type="primary">LOC104215928</name>
</gene>
<feature type="domain" description="AP2/ERF" evidence="8">
    <location>
        <begin position="12"/>
        <end position="69"/>
    </location>
</feature>
<keyword evidence="3" id="KW-0805">Transcription regulation</keyword>
<dbReference type="InterPro" id="IPR016177">
    <property type="entry name" value="DNA-bd_dom_sf"/>
</dbReference>
<feature type="domain" description="AP2/ERF" evidence="8">
    <location>
        <begin position="134"/>
        <end position="197"/>
    </location>
</feature>
<keyword evidence="9" id="KW-1185">Reference proteome</keyword>
<reference evidence="10" key="2">
    <citation type="submission" date="2025-08" db="UniProtKB">
        <authorList>
            <consortium name="RefSeq"/>
        </authorList>
    </citation>
    <scope>IDENTIFICATION</scope>
    <source>
        <tissue evidence="10">Leaf</tissue>
    </source>
</reference>
<comment type="subcellular location">
    <subcellularLocation>
        <location evidence="1">Nucleus</location>
    </subcellularLocation>
</comment>
<dbReference type="GO" id="GO:0003677">
    <property type="term" value="F:DNA binding"/>
    <property type="evidence" value="ECO:0007669"/>
    <property type="project" value="UniProtKB-KW"/>
</dbReference>
<evidence type="ECO:0000256" key="6">
    <source>
        <dbReference type="ARBA" id="ARBA00023242"/>
    </source>
</evidence>